<dbReference type="Pfam" id="PF00535">
    <property type="entry name" value="Glycos_transf_2"/>
    <property type="match status" value="1"/>
</dbReference>
<dbReference type="EMBL" id="JBHSJD010000002">
    <property type="protein sequence ID" value="MFC5021811.1"/>
    <property type="molecule type" value="Genomic_DNA"/>
</dbReference>
<evidence type="ECO:0000313" key="3">
    <source>
        <dbReference type="EMBL" id="MFC5021811.1"/>
    </source>
</evidence>
<name>A0ABV9X8M0_9ACTN</name>
<protein>
    <submittedName>
        <fullName evidence="3">Glycosyltransferase</fullName>
        <ecNumber evidence="3">2.4.-.-</ecNumber>
    </submittedName>
</protein>
<dbReference type="GO" id="GO:0016757">
    <property type="term" value="F:glycosyltransferase activity"/>
    <property type="evidence" value="ECO:0007669"/>
    <property type="project" value="UniProtKB-KW"/>
</dbReference>
<gene>
    <name evidence="3" type="ORF">ACFPM3_06570</name>
</gene>
<reference evidence="4" key="1">
    <citation type="journal article" date="2019" name="Int. J. Syst. Evol. Microbiol.">
        <title>The Global Catalogue of Microorganisms (GCM) 10K type strain sequencing project: providing services to taxonomists for standard genome sequencing and annotation.</title>
        <authorList>
            <consortium name="The Broad Institute Genomics Platform"/>
            <consortium name="The Broad Institute Genome Sequencing Center for Infectious Disease"/>
            <person name="Wu L."/>
            <person name="Ma J."/>
        </authorList>
    </citation>
    <scope>NUCLEOTIDE SEQUENCE [LARGE SCALE GENOMIC DNA]</scope>
    <source>
        <strain evidence="4">CGMCC 4.1648</strain>
    </source>
</reference>
<dbReference type="InterPro" id="IPR050834">
    <property type="entry name" value="Glycosyltransf_2"/>
</dbReference>
<comment type="caution">
    <text evidence="3">The sequence shown here is derived from an EMBL/GenBank/DDBJ whole genome shotgun (WGS) entry which is preliminary data.</text>
</comment>
<organism evidence="3 4">
    <name type="scientific">Streptomyces coeruleoprunus</name>
    <dbReference type="NCBI Taxonomy" id="285563"/>
    <lineage>
        <taxon>Bacteria</taxon>
        <taxon>Bacillati</taxon>
        <taxon>Actinomycetota</taxon>
        <taxon>Actinomycetes</taxon>
        <taxon>Kitasatosporales</taxon>
        <taxon>Streptomycetaceae</taxon>
        <taxon>Streptomyces</taxon>
    </lineage>
</organism>
<keyword evidence="3" id="KW-0328">Glycosyltransferase</keyword>
<dbReference type="CDD" id="cd00761">
    <property type="entry name" value="Glyco_tranf_GTA_type"/>
    <property type="match status" value="2"/>
</dbReference>
<dbReference type="SUPFAM" id="SSF53448">
    <property type="entry name" value="Nucleotide-diphospho-sugar transferases"/>
    <property type="match status" value="2"/>
</dbReference>
<dbReference type="InterPro" id="IPR001173">
    <property type="entry name" value="Glyco_trans_2-like"/>
</dbReference>
<evidence type="ECO:0000313" key="4">
    <source>
        <dbReference type="Proteomes" id="UP001595829"/>
    </source>
</evidence>
<evidence type="ECO:0000259" key="2">
    <source>
        <dbReference type="Pfam" id="PF00535"/>
    </source>
</evidence>
<feature type="domain" description="Glycosyltransferase 2-like" evidence="2">
    <location>
        <begin position="285"/>
        <end position="391"/>
    </location>
</feature>
<dbReference type="Gene3D" id="3.90.550.10">
    <property type="entry name" value="Spore Coat Polysaccharide Biosynthesis Protein SpsA, Chain A"/>
    <property type="match status" value="1"/>
</dbReference>
<dbReference type="EC" id="2.4.-.-" evidence="3"/>
<feature type="region of interest" description="Disordered" evidence="1">
    <location>
        <begin position="1"/>
        <end position="21"/>
    </location>
</feature>
<dbReference type="InterPro" id="IPR029044">
    <property type="entry name" value="Nucleotide-diphossugar_trans"/>
</dbReference>
<keyword evidence="3" id="KW-0808">Transferase</keyword>
<dbReference type="RefSeq" id="WP_345693752.1">
    <property type="nucleotide sequence ID" value="NZ_BAABIT010000001.1"/>
</dbReference>
<proteinExistence type="predicted"/>
<accession>A0ABV9X8M0</accession>
<keyword evidence="4" id="KW-1185">Reference proteome</keyword>
<dbReference type="PANTHER" id="PTHR43685">
    <property type="entry name" value="GLYCOSYLTRANSFERASE"/>
    <property type="match status" value="1"/>
</dbReference>
<evidence type="ECO:0000256" key="1">
    <source>
        <dbReference type="SAM" id="MobiDB-lite"/>
    </source>
</evidence>
<sequence length="525" mass="56303">MTAPGSLPERAAQRLARAPETAAPTGAGTLLVSCVLVGDDPAATARAMRLFAEQDHEPRELVLVTRDTGGDAPFADDGPHVRVVTVPPDTSAAAARDVGCAAARGELLALWEPDSWYPPWRLRYQADALLRSGLDLSAAASAVVWDPAAGESWAGSAAPWSEPHRLFGATVCLTRRAWAAGPFAARGGFLADEAGCFVLDVPDGPFHVPRGAHLTVLVRPGTHPPEPGQPGFPRGTVERLLGGSAPDWGRLGAIVPSPAPPSGAPARPAAPGVALRGSALPLVTCVMPTFNRRRFIAQALRNLRGQDYPRLELVVVDDGSEPVEDLVADVAHVRYIRLGERATIGRKRDVACESARGEFVIQWDDDDWFGPERVSRQVRDLVRGTADLTGVGVNLMLDVRSMRLWSTREQEAADPRYASIEALAAGTLAYPLDWWRRVGGYPDASLGEDIGLVQRFADAGARIQALSNRGMYVYIRHGRNSWRFDFTPDDGPPGWNRVEGPGPLSAEDLAFYASFAPTGSPAHGR</sequence>
<dbReference type="Proteomes" id="UP001595829">
    <property type="component" value="Unassembled WGS sequence"/>
</dbReference>
<dbReference type="PANTHER" id="PTHR43685:SF3">
    <property type="entry name" value="SLR2126 PROTEIN"/>
    <property type="match status" value="1"/>
</dbReference>